<dbReference type="InterPro" id="IPR046470">
    <property type="entry name" value="SAM_HAT_C"/>
</dbReference>
<dbReference type="Gene3D" id="3.40.50.10790">
    <property type="entry name" value="S-adenosyl-l-methionine hydroxide adenosyltransferase, N-terminal"/>
    <property type="match status" value="1"/>
</dbReference>
<evidence type="ECO:0000259" key="3">
    <source>
        <dbReference type="Pfam" id="PF01887"/>
    </source>
</evidence>
<dbReference type="PANTHER" id="PTHR35092:SF1">
    <property type="entry name" value="CHLORINASE MJ1651"/>
    <property type="match status" value="1"/>
</dbReference>
<dbReference type="PIRSF" id="PIRSF006779">
    <property type="entry name" value="UCP006779"/>
    <property type="match status" value="1"/>
</dbReference>
<dbReference type="AlphaFoldDB" id="A0A7C4RSW5"/>
<reference evidence="5" key="1">
    <citation type="journal article" date="2020" name="mSystems">
        <title>Genome- and Community-Level Interaction Insights into Carbon Utilization and Element Cycling Functions of Hydrothermarchaeota in Hydrothermal Sediment.</title>
        <authorList>
            <person name="Zhou Z."/>
            <person name="Liu Y."/>
            <person name="Xu W."/>
            <person name="Pan J."/>
            <person name="Luo Z.H."/>
            <person name="Li M."/>
        </authorList>
    </citation>
    <scope>NUCLEOTIDE SEQUENCE [LARGE SCALE GENOMIC DNA]</scope>
    <source>
        <strain evidence="5">SpSt-477</strain>
    </source>
</reference>
<proteinExistence type="inferred from homology"/>
<dbReference type="InterPro" id="IPR002747">
    <property type="entry name" value="SAM_OH_AdoTrfase"/>
</dbReference>
<evidence type="ECO:0000256" key="2">
    <source>
        <dbReference type="ARBA" id="ARBA00024035"/>
    </source>
</evidence>
<evidence type="ECO:0008006" key="6">
    <source>
        <dbReference type="Google" id="ProtNLM"/>
    </source>
</evidence>
<comment type="similarity">
    <text evidence="2">Belongs to the SAM hydrolase / SAM-dependent halogenase family.</text>
</comment>
<dbReference type="InterPro" id="IPR046469">
    <property type="entry name" value="SAM_HAT_N"/>
</dbReference>
<dbReference type="EMBL" id="DSUH01000246">
    <property type="protein sequence ID" value="HGU33301.1"/>
    <property type="molecule type" value="Genomic_DNA"/>
</dbReference>
<dbReference type="Pfam" id="PF20257">
    <property type="entry name" value="SAM_HAT_C"/>
    <property type="match status" value="1"/>
</dbReference>
<dbReference type="Pfam" id="PF01887">
    <property type="entry name" value="SAM_HAT_N"/>
    <property type="match status" value="1"/>
</dbReference>
<evidence type="ECO:0000313" key="5">
    <source>
        <dbReference type="EMBL" id="HGU33301.1"/>
    </source>
</evidence>
<feature type="domain" description="S-adenosyl-l-methionine hydroxide adenosyltransferase N-terminal" evidence="3">
    <location>
        <begin position="8"/>
        <end position="153"/>
    </location>
</feature>
<comment type="caution">
    <text evidence="5">The sequence shown here is derived from an EMBL/GenBank/DDBJ whole genome shotgun (WGS) entry which is preliminary data.</text>
</comment>
<dbReference type="InterPro" id="IPR023228">
    <property type="entry name" value="SAM_OH_AdoTrfase_N_sf"/>
</dbReference>
<dbReference type="InterPro" id="IPR023227">
    <property type="entry name" value="SAM_OH_AdoTrfase_C_sf"/>
</dbReference>
<evidence type="ECO:0000256" key="1">
    <source>
        <dbReference type="ARBA" id="ARBA00022691"/>
    </source>
</evidence>
<feature type="domain" description="S-adenosyl-l-methionine hydroxide adenosyltransferase C-terminal" evidence="4">
    <location>
        <begin position="179"/>
        <end position="266"/>
    </location>
</feature>
<accession>A0A7C4RSW5</accession>
<keyword evidence="1" id="KW-0949">S-adenosyl-L-methionine</keyword>
<dbReference type="SUPFAM" id="SSF101852">
    <property type="entry name" value="Bacterial fluorinating enzyme, C-terminal domain"/>
    <property type="match status" value="1"/>
</dbReference>
<gene>
    <name evidence="5" type="ORF">ENS29_10655</name>
</gene>
<protein>
    <recommendedName>
        <fullName evidence="6">SAM-dependent chlorinase/fluorinase</fullName>
    </recommendedName>
</protein>
<name>A0A7C4RSW5_9BACT</name>
<dbReference type="Gene3D" id="2.40.30.90">
    <property type="entry name" value="Bacterial fluorinating enzyme like"/>
    <property type="match status" value="1"/>
</dbReference>
<evidence type="ECO:0000259" key="4">
    <source>
        <dbReference type="Pfam" id="PF20257"/>
    </source>
</evidence>
<dbReference type="SUPFAM" id="SSF102522">
    <property type="entry name" value="Bacterial fluorinating enzyme, N-terminal domain"/>
    <property type="match status" value="1"/>
</dbReference>
<dbReference type="PANTHER" id="PTHR35092">
    <property type="entry name" value="CHLORINASE MJ1651"/>
    <property type="match status" value="1"/>
</dbReference>
<sequence>MDRTPPVITLLTDFGIEDEYVGVMKGVVFSICRHALVVDISHSIPPQNILAAAAMIEASCRFFPEGTIHVLVVDPGVGTERRLIALQADGHTFLAPDNGVLTPFLETEGIVAVREIAQPSWVLPEVGATFHGRDIFAPVAAHLAAGEPFMKIGPAVDPTSCIRLAHHRASLSEDGTVIGKVVHVDRFGNLVTNISRKDLDRLRGRTGGKTLVVHVGGREITGMQRTYGEVPRGTVLALIGSRERLEIAVNCGNASRILLISTGATVIVRPSTNVPCG</sequence>
<organism evidence="5">
    <name type="scientific">Desulfatirhabdium butyrativorans</name>
    <dbReference type="NCBI Taxonomy" id="340467"/>
    <lineage>
        <taxon>Bacteria</taxon>
        <taxon>Pseudomonadati</taxon>
        <taxon>Thermodesulfobacteriota</taxon>
        <taxon>Desulfobacteria</taxon>
        <taxon>Desulfobacterales</taxon>
        <taxon>Desulfatirhabdiaceae</taxon>
        <taxon>Desulfatirhabdium</taxon>
    </lineage>
</organism>